<protein>
    <submittedName>
        <fullName evidence="2">Uncharacterized protein</fullName>
    </submittedName>
</protein>
<dbReference type="EMBL" id="JBIMPR010000019">
    <property type="protein sequence ID" value="MFH5776663.1"/>
    <property type="molecule type" value="Genomic_DNA"/>
</dbReference>
<evidence type="ECO:0000313" key="2">
    <source>
        <dbReference type="EMBL" id="MFH5776663.1"/>
    </source>
</evidence>
<dbReference type="RefSeq" id="WP_395135681.1">
    <property type="nucleotide sequence ID" value="NZ_JBIMPR010000019.1"/>
</dbReference>
<organism evidence="2 3">
    <name type="scientific">Paracoccus broussonetiae subsp. drimophilus</name>
    <dbReference type="NCBI Taxonomy" id="3373869"/>
    <lineage>
        <taxon>Bacteria</taxon>
        <taxon>Pseudomonadati</taxon>
        <taxon>Pseudomonadota</taxon>
        <taxon>Alphaproteobacteria</taxon>
        <taxon>Rhodobacterales</taxon>
        <taxon>Paracoccaceae</taxon>
        <taxon>Paracoccus</taxon>
        <taxon>Paracoccus broussonetiae</taxon>
    </lineage>
</organism>
<feature type="compositionally biased region" description="Basic and acidic residues" evidence="1">
    <location>
        <begin position="1"/>
        <end position="12"/>
    </location>
</feature>
<name>A0ABW7LSY5_9RHOB</name>
<dbReference type="Proteomes" id="UP001609376">
    <property type="component" value="Unassembled WGS sequence"/>
</dbReference>
<gene>
    <name evidence="2" type="ORF">ACHFJ0_20660</name>
</gene>
<reference evidence="2 3" key="1">
    <citation type="submission" date="2024-10" db="EMBL/GenBank/DDBJ databases">
        <title>Paracoccus drimophilus sp. nov., a novel bacterium from corn roots in Hunan.</title>
        <authorList>
            <person name="Li X."/>
        </authorList>
    </citation>
    <scope>NUCLEOTIDE SEQUENCE [LARGE SCALE GENOMIC DNA]</scope>
    <source>
        <strain evidence="2 3">NGMCC 1.201697</strain>
    </source>
</reference>
<comment type="caution">
    <text evidence="2">The sequence shown here is derived from an EMBL/GenBank/DDBJ whole genome shotgun (WGS) entry which is preliminary data.</text>
</comment>
<feature type="region of interest" description="Disordered" evidence="1">
    <location>
        <begin position="1"/>
        <end position="26"/>
    </location>
</feature>
<evidence type="ECO:0000313" key="3">
    <source>
        <dbReference type="Proteomes" id="UP001609376"/>
    </source>
</evidence>
<proteinExistence type="predicted"/>
<keyword evidence="3" id="KW-1185">Reference proteome</keyword>
<evidence type="ECO:0000256" key="1">
    <source>
        <dbReference type="SAM" id="MobiDB-lite"/>
    </source>
</evidence>
<accession>A0ABW7LSY5</accession>
<sequence>MQRQIVEDRSEMSRPNVTNGTAPNAEGEQLFAVRLIDRRTGEVPNFNGNPLSVLTRSPRAAIADLLSGRNQNLWRAEVEPVGSPALDQGRGVAF</sequence>
<feature type="compositionally biased region" description="Polar residues" evidence="1">
    <location>
        <begin position="13"/>
        <end position="22"/>
    </location>
</feature>